<evidence type="ECO:0000256" key="11">
    <source>
        <dbReference type="RuleBase" id="RU361177"/>
    </source>
</evidence>
<evidence type="ECO:0000256" key="4">
    <source>
        <dbReference type="ARBA" id="ARBA00022630"/>
    </source>
</evidence>
<evidence type="ECO:0000256" key="2">
    <source>
        <dbReference type="ARBA" id="ARBA00004814"/>
    </source>
</evidence>
<evidence type="ECO:0000256" key="7">
    <source>
        <dbReference type="ARBA" id="ARBA00023002"/>
    </source>
</evidence>
<dbReference type="EMBL" id="BPVZ01000012">
    <property type="protein sequence ID" value="GKU97836.1"/>
    <property type="molecule type" value="Genomic_DNA"/>
</dbReference>
<dbReference type="GO" id="GO:0050660">
    <property type="term" value="F:flavin adenine dinucleotide binding"/>
    <property type="evidence" value="ECO:0007669"/>
    <property type="project" value="InterPro"/>
</dbReference>
<evidence type="ECO:0000256" key="8">
    <source>
        <dbReference type="ARBA" id="ARBA00023033"/>
    </source>
</evidence>
<feature type="transmembrane region" description="Helical" evidence="13">
    <location>
        <begin position="210"/>
        <end position="231"/>
    </location>
</feature>
<protein>
    <recommendedName>
        <fullName evidence="11">Flavin-containing monooxygenase</fullName>
        <ecNumber evidence="11">1.-.-.-</ecNumber>
    </recommendedName>
</protein>
<keyword evidence="4 11" id="KW-0285">Flavoprotein</keyword>
<comment type="caution">
    <text evidence="14">The sequence shown here is derived from an EMBL/GenBank/DDBJ whole genome shotgun (WGS) entry which is preliminary data.</text>
</comment>
<dbReference type="InterPro" id="IPR050982">
    <property type="entry name" value="Auxin_biosynth/cation_transpt"/>
</dbReference>
<sequence>MEQAVVVVGAGPSGLAISACLTVHNIPHVILEKEDCIASLWKKRTYDRLNLHLAKEFCSLPHKPFPVNSPTFLSKREFIAYLDNYVSSFNIKPNYHRTVELATYDEVGKKWRIRAKNTQSGILEVYVADFLVVASGENSEANIPELPGLNSFGGEVVHSNQYKSGAAYGNKEVLVVGCGNSGMEIAYDLSNYGAHPSIVVRSPVHLGMRLLPYLPVFVVDFIVILMAKVVFGDLSKHGIHRPKKGPFHIKNITGRSPILDVGTVSKIKTKEIKVGGHAKNKNAREGSEKGEEEG</sequence>
<keyword evidence="7 11" id="KW-0560">Oxidoreductase</keyword>
<keyword evidence="15" id="KW-1185">Reference proteome</keyword>
<dbReference type="SUPFAM" id="SSF51905">
    <property type="entry name" value="FAD/NAD(P)-binding domain"/>
    <property type="match status" value="1"/>
</dbReference>
<dbReference type="PRINTS" id="PR00368">
    <property type="entry name" value="FADPNR"/>
</dbReference>
<keyword evidence="6" id="KW-0521">NADP</keyword>
<dbReference type="PRINTS" id="PR00469">
    <property type="entry name" value="PNDRDTASEII"/>
</dbReference>
<keyword evidence="13" id="KW-1133">Transmembrane helix</keyword>
<feature type="region of interest" description="Disordered" evidence="12">
    <location>
        <begin position="272"/>
        <end position="294"/>
    </location>
</feature>
<evidence type="ECO:0000256" key="1">
    <source>
        <dbReference type="ARBA" id="ARBA00001974"/>
    </source>
</evidence>
<dbReference type="GO" id="GO:0103075">
    <property type="term" value="F:indole-3-pyruvate monooxygenase activity"/>
    <property type="evidence" value="ECO:0007669"/>
    <property type="project" value="UniProtKB-EC"/>
</dbReference>
<dbReference type="PANTHER" id="PTHR43539">
    <property type="entry name" value="FLAVIN-BINDING MONOOXYGENASE-LIKE PROTEIN (AFU_ORTHOLOGUE AFUA_4G09220)"/>
    <property type="match status" value="1"/>
</dbReference>
<dbReference type="Proteomes" id="UP001054252">
    <property type="component" value="Unassembled WGS sequence"/>
</dbReference>
<dbReference type="EC" id="1.-.-.-" evidence="11"/>
<organism evidence="14 15">
    <name type="scientific">Rubroshorea leprosula</name>
    <dbReference type="NCBI Taxonomy" id="152421"/>
    <lineage>
        <taxon>Eukaryota</taxon>
        <taxon>Viridiplantae</taxon>
        <taxon>Streptophyta</taxon>
        <taxon>Embryophyta</taxon>
        <taxon>Tracheophyta</taxon>
        <taxon>Spermatophyta</taxon>
        <taxon>Magnoliopsida</taxon>
        <taxon>eudicotyledons</taxon>
        <taxon>Gunneridae</taxon>
        <taxon>Pentapetalae</taxon>
        <taxon>rosids</taxon>
        <taxon>malvids</taxon>
        <taxon>Malvales</taxon>
        <taxon>Dipterocarpaceae</taxon>
        <taxon>Rubroshorea</taxon>
    </lineage>
</organism>
<keyword evidence="5 11" id="KW-0274">FAD</keyword>
<evidence type="ECO:0000256" key="13">
    <source>
        <dbReference type="SAM" id="Phobius"/>
    </source>
</evidence>
<proteinExistence type="inferred from homology"/>
<evidence type="ECO:0000313" key="14">
    <source>
        <dbReference type="EMBL" id="GKU97836.1"/>
    </source>
</evidence>
<feature type="compositionally biased region" description="Basic and acidic residues" evidence="12">
    <location>
        <begin position="282"/>
        <end position="294"/>
    </location>
</feature>
<dbReference type="PANTHER" id="PTHR43539:SF77">
    <property type="entry name" value="DISULFIDE OXIDOREDUCTASE_MONOOXYGENASE_OXIDOREDUCTASE"/>
    <property type="match status" value="1"/>
</dbReference>
<dbReference type="AlphaFoldDB" id="A0AAV5IJH9"/>
<comment type="similarity">
    <text evidence="3 11">Belongs to the FMO family.</text>
</comment>
<keyword evidence="9" id="KW-0073">Auxin biosynthesis</keyword>
<evidence type="ECO:0000256" key="12">
    <source>
        <dbReference type="SAM" id="MobiDB-lite"/>
    </source>
</evidence>
<name>A0AAV5IJH9_9ROSI</name>
<comment type="cofactor">
    <cofactor evidence="1 11">
        <name>FAD</name>
        <dbReference type="ChEBI" id="CHEBI:57692"/>
    </cofactor>
</comment>
<dbReference type="InterPro" id="IPR036188">
    <property type="entry name" value="FAD/NAD-bd_sf"/>
</dbReference>
<dbReference type="GO" id="GO:0009851">
    <property type="term" value="P:auxin biosynthetic process"/>
    <property type="evidence" value="ECO:0007669"/>
    <property type="project" value="UniProtKB-KW"/>
</dbReference>
<evidence type="ECO:0000256" key="5">
    <source>
        <dbReference type="ARBA" id="ARBA00022827"/>
    </source>
</evidence>
<dbReference type="GO" id="GO:0004499">
    <property type="term" value="F:N,N-dimethylaniline monooxygenase activity"/>
    <property type="evidence" value="ECO:0007669"/>
    <property type="project" value="InterPro"/>
</dbReference>
<dbReference type="Gene3D" id="3.50.50.60">
    <property type="entry name" value="FAD/NAD(P)-binding domain"/>
    <property type="match status" value="1"/>
</dbReference>
<dbReference type="GO" id="GO:0050661">
    <property type="term" value="F:NADP binding"/>
    <property type="evidence" value="ECO:0007669"/>
    <property type="project" value="InterPro"/>
</dbReference>
<evidence type="ECO:0000313" key="15">
    <source>
        <dbReference type="Proteomes" id="UP001054252"/>
    </source>
</evidence>
<evidence type="ECO:0000256" key="3">
    <source>
        <dbReference type="ARBA" id="ARBA00009183"/>
    </source>
</evidence>
<keyword evidence="13" id="KW-0472">Membrane</keyword>
<evidence type="ECO:0000256" key="10">
    <source>
        <dbReference type="ARBA" id="ARBA00047707"/>
    </source>
</evidence>
<dbReference type="Pfam" id="PF00743">
    <property type="entry name" value="FMO-like"/>
    <property type="match status" value="1"/>
</dbReference>
<accession>A0AAV5IJH9</accession>
<keyword evidence="8 11" id="KW-0503">Monooxygenase</keyword>
<evidence type="ECO:0000256" key="6">
    <source>
        <dbReference type="ARBA" id="ARBA00022857"/>
    </source>
</evidence>
<comment type="pathway">
    <text evidence="2">Plant hormone metabolism; auxin biosynthesis.</text>
</comment>
<reference evidence="14 15" key="1">
    <citation type="journal article" date="2021" name="Commun. Biol.">
        <title>The genome of Shorea leprosula (Dipterocarpaceae) highlights the ecological relevance of drought in aseasonal tropical rainforests.</title>
        <authorList>
            <person name="Ng K.K.S."/>
            <person name="Kobayashi M.J."/>
            <person name="Fawcett J.A."/>
            <person name="Hatakeyama M."/>
            <person name="Paape T."/>
            <person name="Ng C.H."/>
            <person name="Ang C.C."/>
            <person name="Tnah L.H."/>
            <person name="Lee C.T."/>
            <person name="Nishiyama T."/>
            <person name="Sese J."/>
            <person name="O'Brien M.J."/>
            <person name="Copetti D."/>
            <person name="Mohd Noor M.I."/>
            <person name="Ong R.C."/>
            <person name="Putra M."/>
            <person name="Sireger I.Z."/>
            <person name="Indrioko S."/>
            <person name="Kosugi Y."/>
            <person name="Izuno A."/>
            <person name="Isagi Y."/>
            <person name="Lee S.L."/>
            <person name="Shimizu K.K."/>
        </authorList>
    </citation>
    <scope>NUCLEOTIDE SEQUENCE [LARGE SCALE GENOMIC DNA]</scope>
    <source>
        <strain evidence="14">214</strain>
    </source>
</reference>
<keyword evidence="13" id="KW-0812">Transmembrane</keyword>
<dbReference type="InterPro" id="IPR020946">
    <property type="entry name" value="Flavin_mOase-like"/>
</dbReference>
<comment type="catalytic activity">
    <reaction evidence="10">
        <text>indole-3-pyruvate + NADPH + O2 + H(+) = (indol-3-yl)acetate + CO2 + NADP(+) + H2O</text>
        <dbReference type="Rhea" id="RHEA:34331"/>
        <dbReference type="ChEBI" id="CHEBI:15377"/>
        <dbReference type="ChEBI" id="CHEBI:15378"/>
        <dbReference type="ChEBI" id="CHEBI:15379"/>
        <dbReference type="ChEBI" id="CHEBI:16526"/>
        <dbReference type="ChEBI" id="CHEBI:17640"/>
        <dbReference type="ChEBI" id="CHEBI:30854"/>
        <dbReference type="ChEBI" id="CHEBI:57783"/>
        <dbReference type="ChEBI" id="CHEBI:58349"/>
        <dbReference type="EC" id="1.14.13.168"/>
    </reaction>
</comment>
<evidence type="ECO:0000256" key="9">
    <source>
        <dbReference type="ARBA" id="ARBA00023070"/>
    </source>
</evidence>
<gene>
    <name evidence="14" type="ORF">SLEP1_g10919</name>
</gene>